<keyword evidence="2" id="KW-1185">Reference proteome</keyword>
<name>A0A0V0SGE2_9BILA</name>
<dbReference type="AlphaFoldDB" id="A0A0V0SGE2"/>
<sequence length="66" mass="7643">MNIGNHVSWKIGLILKVSFVSKPKYLKLQTENRKLLNNSAFNPLLIKILAHVKNISDQNFKLYANY</sequence>
<proteinExistence type="predicted"/>
<comment type="caution">
    <text evidence="1">The sequence shown here is derived from an EMBL/GenBank/DDBJ whole genome shotgun (WGS) entry which is preliminary data.</text>
</comment>
<dbReference type="OrthoDB" id="10545095at2759"/>
<organism evidence="1 2">
    <name type="scientific">Trichinella nelsoni</name>
    <dbReference type="NCBI Taxonomy" id="6336"/>
    <lineage>
        <taxon>Eukaryota</taxon>
        <taxon>Metazoa</taxon>
        <taxon>Ecdysozoa</taxon>
        <taxon>Nematoda</taxon>
        <taxon>Enoplea</taxon>
        <taxon>Dorylaimia</taxon>
        <taxon>Trichinellida</taxon>
        <taxon>Trichinellidae</taxon>
        <taxon>Trichinella</taxon>
    </lineage>
</organism>
<evidence type="ECO:0000313" key="1">
    <source>
        <dbReference type="EMBL" id="KRX25849.1"/>
    </source>
</evidence>
<evidence type="ECO:0000313" key="2">
    <source>
        <dbReference type="Proteomes" id="UP000054630"/>
    </source>
</evidence>
<accession>A0A0V0SGE2</accession>
<dbReference type="EMBL" id="JYDL01000010">
    <property type="protein sequence ID" value="KRX25849.1"/>
    <property type="molecule type" value="Genomic_DNA"/>
</dbReference>
<reference evidence="1 2" key="1">
    <citation type="submission" date="2015-01" db="EMBL/GenBank/DDBJ databases">
        <title>Evolution of Trichinella species and genotypes.</title>
        <authorList>
            <person name="Korhonen P.K."/>
            <person name="Edoardo P."/>
            <person name="Giuseppe L.R."/>
            <person name="Gasser R.B."/>
        </authorList>
    </citation>
    <scope>NUCLEOTIDE SEQUENCE [LARGE SCALE GENOMIC DNA]</scope>
    <source>
        <strain evidence="1">ISS37</strain>
    </source>
</reference>
<protein>
    <submittedName>
        <fullName evidence="1">Uncharacterized protein</fullName>
    </submittedName>
</protein>
<gene>
    <name evidence="1" type="ORF">T07_6030</name>
</gene>
<dbReference type="Proteomes" id="UP000054630">
    <property type="component" value="Unassembled WGS sequence"/>
</dbReference>